<reference evidence="3" key="1">
    <citation type="journal article" date="2023" name="Antibiotics">
        <title>Prevalence and Molecular Characterization of Methicillin-Resistant Staphylococci (MRS) and Mammaliicocci (MRM) in Dromedary Camels from Algeria: First Detection of SCCmec-mecC Hybrid in Methicillin-Resistant Mammaliicoccus lentus.</title>
        <authorList>
            <person name="Belhout C."/>
            <person name="Boyen F."/>
            <person name="Vereecke N."/>
            <person name="Theuns S."/>
            <person name="Taibi N."/>
            <person name="Stegger M."/>
            <person name="de la Fe-Rodriguez P.Y."/>
            <person name="Bouayad L."/>
            <person name="Elgroud R."/>
            <person name="Butaye P."/>
        </authorList>
    </citation>
    <scope>NUCLEOTIDE SEQUENCE</scope>
    <source>
        <strain evidence="3">7048</strain>
    </source>
</reference>
<evidence type="ECO:0000256" key="2">
    <source>
        <dbReference type="ARBA" id="ARBA00023121"/>
    </source>
</evidence>
<dbReference type="Pfam" id="PF02645">
    <property type="entry name" value="DegV"/>
    <property type="match status" value="1"/>
</dbReference>
<dbReference type="PANTHER" id="PTHR33434:SF2">
    <property type="entry name" value="FATTY ACID-BINDING PROTEIN TM_1468"/>
    <property type="match status" value="1"/>
</dbReference>
<dbReference type="EMBL" id="CP118848">
    <property type="protein sequence ID" value="WHI60735.1"/>
    <property type="molecule type" value="Genomic_DNA"/>
</dbReference>
<dbReference type="AlphaFoldDB" id="A0AAX3W6X4"/>
<evidence type="ECO:0000256" key="1">
    <source>
        <dbReference type="ARBA" id="ARBA00003238"/>
    </source>
</evidence>
<evidence type="ECO:0000313" key="3">
    <source>
        <dbReference type="EMBL" id="WHI60735.1"/>
    </source>
</evidence>
<protein>
    <submittedName>
        <fullName evidence="3">Fatty acid kinase binding subunit FakB1</fullName>
    </submittedName>
</protein>
<dbReference type="GeneID" id="99677446"/>
<sequence>MKIAVITDSTAYLDQAYIDEYQIKIIPLNVIFKDETYRELIDLNTEDFYKRMRNETQLPTTSQPTIGDYVALLEELEREGYTDVIAIHLSSGISGAYQGAITANSMVEGIKVHPFDSEISCMVQGFYTLKASQLIRENVPLESILKQLEEMKQAANAYFIVDDLNNLKKGGRLNGAQALVGTMLQVKPILHFVDTKIVPYEKVRTKKRAMKRIEEQIAKEIDQSSEVSICVIHANDEEGALAWKKQLEEKFPKANVIISYFGPVIGTHLGEGSLGVGYTTTPIDLTK</sequence>
<accession>A0AAX3W6X4</accession>
<name>A0AAX3W6X4_MAMLE</name>
<gene>
    <name evidence="3" type="primary">fakB1</name>
    <name evidence="3" type="ORF">PYH69_03650</name>
</gene>
<dbReference type="RefSeq" id="WP_016998594.1">
    <property type="nucleotide sequence ID" value="NZ_CABIVY010000031.1"/>
</dbReference>
<dbReference type="InterPro" id="IPR050270">
    <property type="entry name" value="DegV_domain_contain"/>
</dbReference>
<keyword evidence="3" id="KW-0808">Transferase</keyword>
<dbReference type="InterPro" id="IPR003797">
    <property type="entry name" value="DegV"/>
</dbReference>
<dbReference type="Gene3D" id="3.40.50.10170">
    <property type="match status" value="1"/>
</dbReference>
<keyword evidence="3" id="KW-0418">Kinase</keyword>
<dbReference type="GO" id="GO:0016301">
    <property type="term" value="F:kinase activity"/>
    <property type="evidence" value="ECO:0007669"/>
    <property type="project" value="UniProtKB-KW"/>
</dbReference>
<dbReference type="Gene3D" id="3.30.1180.10">
    <property type="match status" value="1"/>
</dbReference>
<dbReference type="SUPFAM" id="SSF82549">
    <property type="entry name" value="DAK1/DegV-like"/>
    <property type="match status" value="1"/>
</dbReference>
<dbReference type="PROSITE" id="PS51482">
    <property type="entry name" value="DEGV"/>
    <property type="match status" value="1"/>
</dbReference>
<dbReference type="GO" id="GO:0008289">
    <property type="term" value="F:lipid binding"/>
    <property type="evidence" value="ECO:0007669"/>
    <property type="project" value="UniProtKB-KW"/>
</dbReference>
<comment type="function">
    <text evidence="1">May bind long-chain fatty acids, such as palmitate, and may play a role in lipid transport or fatty acid metabolism.</text>
</comment>
<proteinExistence type="predicted"/>
<keyword evidence="2" id="KW-0446">Lipid-binding</keyword>
<dbReference type="InterPro" id="IPR043168">
    <property type="entry name" value="DegV_C"/>
</dbReference>
<evidence type="ECO:0000313" key="4">
    <source>
        <dbReference type="Proteomes" id="UP001223261"/>
    </source>
</evidence>
<dbReference type="PANTHER" id="PTHR33434">
    <property type="entry name" value="DEGV DOMAIN-CONTAINING PROTEIN DR_1986-RELATED"/>
    <property type="match status" value="1"/>
</dbReference>
<organism evidence="3 4">
    <name type="scientific">Mammaliicoccus lentus</name>
    <name type="common">Staphylococcus lentus</name>
    <dbReference type="NCBI Taxonomy" id="42858"/>
    <lineage>
        <taxon>Bacteria</taxon>
        <taxon>Bacillati</taxon>
        <taxon>Bacillota</taxon>
        <taxon>Bacilli</taxon>
        <taxon>Bacillales</taxon>
        <taxon>Staphylococcaceae</taxon>
        <taxon>Mammaliicoccus</taxon>
    </lineage>
</organism>
<dbReference type="NCBIfam" id="NF038249">
    <property type="entry name" value="fatty_FakB1"/>
    <property type="match status" value="1"/>
</dbReference>
<dbReference type="Proteomes" id="UP001223261">
    <property type="component" value="Chromosome"/>
</dbReference>
<dbReference type="NCBIfam" id="TIGR00762">
    <property type="entry name" value="DegV"/>
    <property type="match status" value="1"/>
</dbReference>